<keyword evidence="1 3" id="KW-0808">Transferase</keyword>
<gene>
    <name evidence="2" type="ORF">BatF92_02750</name>
    <name evidence="3" type="ORF">GAO51_17270</name>
    <name evidence="4" type="ORF">KQP59_16630</name>
</gene>
<dbReference type="InterPro" id="IPR029044">
    <property type="entry name" value="Nucleotide-diphossugar_trans"/>
</dbReference>
<evidence type="ECO:0000313" key="2">
    <source>
        <dbReference type="EMBL" id="BCA48333.1"/>
    </source>
</evidence>
<dbReference type="Proteomes" id="UP000500882">
    <property type="component" value="Chromosome"/>
</dbReference>
<evidence type="ECO:0000256" key="1">
    <source>
        <dbReference type="ARBA" id="ARBA00022679"/>
    </source>
</evidence>
<dbReference type="InterPro" id="IPR007577">
    <property type="entry name" value="GlycoTrfase_DXD_sugar-bd_CS"/>
</dbReference>
<dbReference type="RefSeq" id="WP_008762713.1">
    <property type="nucleotide sequence ID" value="NZ_AP022660.1"/>
</dbReference>
<dbReference type="AlphaFoldDB" id="A0A679H9E6"/>
<dbReference type="Proteomes" id="UP000440614">
    <property type="component" value="Unassembled WGS sequence"/>
</dbReference>
<evidence type="ECO:0000313" key="3">
    <source>
        <dbReference type="EMBL" id="KAB4309643.1"/>
    </source>
</evidence>
<evidence type="ECO:0000313" key="5">
    <source>
        <dbReference type="Proteomes" id="UP000440614"/>
    </source>
</evidence>
<reference evidence="4" key="3">
    <citation type="submission" date="2021-06" db="EMBL/GenBank/DDBJ databases">
        <title>Interrogation of the integrated mobile genetic elements in gut-associated Bacteroides with a consensus prediction approach.</title>
        <authorList>
            <person name="Campbell D.E."/>
            <person name="Leigh J.R."/>
            <person name="Kim T."/>
            <person name="England W."/>
            <person name="Whitaker R.J."/>
            <person name="Degnan P.H."/>
        </authorList>
    </citation>
    <scope>NUCLEOTIDE SEQUENCE</scope>
    <source>
        <strain evidence="4">VPI-BTDOT2</strain>
    </source>
</reference>
<protein>
    <submittedName>
        <fullName evidence="3">Glycoside transferase family 32</fullName>
    </submittedName>
</protein>
<evidence type="ECO:0000313" key="4">
    <source>
        <dbReference type="EMBL" id="UYU69898.1"/>
    </source>
</evidence>
<dbReference type="PANTHER" id="PTHR32385:SF15">
    <property type="entry name" value="INOSITOL PHOSPHOCERAMIDE MANNOSYLTRANSFERASE 1"/>
    <property type="match status" value="1"/>
</dbReference>
<name>A0A679H9E6_BACT4</name>
<dbReference type="PANTHER" id="PTHR32385">
    <property type="entry name" value="MANNOSYL PHOSPHORYLINOSITOL CERAMIDE SYNTHASE"/>
    <property type="match status" value="1"/>
</dbReference>
<dbReference type="EMBL" id="WCSY01000017">
    <property type="protein sequence ID" value="KAB4309643.1"/>
    <property type="molecule type" value="Genomic_DNA"/>
</dbReference>
<reference evidence="2 6" key="2">
    <citation type="submission" date="2020-02" db="EMBL/GenBank/DDBJ databases">
        <title>Whole-genome sequencing and comparative analysis of the genomes of Bacteroides thetaiotaomicron and Escherichia coli isolated from a healthy resident in Vietnam.</title>
        <authorList>
            <person name="Mohsin M."/>
            <person name="Tanaka K."/>
            <person name="Kawahara R."/>
            <person name="Kondo S."/>
            <person name="Noguchi H."/>
            <person name="Motooka D."/>
            <person name="Nakamura S."/>
            <person name="Khong D.T."/>
            <person name="Nguyen T.N."/>
            <person name="Tran H.T."/>
            <person name="Yamamoto Y."/>
        </authorList>
    </citation>
    <scope>NUCLEOTIDE SEQUENCE [LARGE SCALE GENOMIC DNA]</scope>
    <source>
        <strain evidence="2 6">F9-2</strain>
    </source>
</reference>
<dbReference type="EMBL" id="AP022660">
    <property type="protein sequence ID" value="BCA48333.1"/>
    <property type="molecule type" value="Genomic_DNA"/>
</dbReference>
<organism evidence="2 6">
    <name type="scientific">Bacteroides thetaiotaomicron</name>
    <dbReference type="NCBI Taxonomy" id="818"/>
    <lineage>
        <taxon>Bacteria</taxon>
        <taxon>Pseudomonadati</taxon>
        <taxon>Bacteroidota</taxon>
        <taxon>Bacteroidia</taxon>
        <taxon>Bacteroidales</taxon>
        <taxon>Bacteroidaceae</taxon>
        <taxon>Bacteroides</taxon>
    </lineage>
</organism>
<accession>A0A679H9E6</accession>
<proteinExistence type="predicted"/>
<dbReference type="GO" id="GO:0016020">
    <property type="term" value="C:membrane"/>
    <property type="evidence" value="ECO:0007669"/>
    <property type="project" value="GOC"/>
</dbReference>
<dbReference type="GO" id="GO:0000030">
    <property type="term" value="F:mannosyltransferase activity"/>
    <property type="evidence" value="ECO:0007669"/>
    <property type="project" value="TreeGrafter"/>
</dbReference>
<evidence type="ECO:0000313" key="6">
    <source>
        <dbReference type="Proteomes" id="UP000500882"/>
    </source>
</evidence>
<reference evidence="3 5" key="1">
    <citation type="journal article" date="2019" name="Nat. Med.">
        <title>A library of human gut bacterial isolates paired with longitudinal multiomics data enables mechanistic microbiome research.</title>
        <authorList>
            <person name="Poyet M."/>
            <person name="Groussin M."/>
            <person name="Gibbons S.M."/>
            <person name="Avila-Pacheco J."/>
            <person name="Jiang X."/>
            <person name="Kearney S.M."/>
            <person name="Perrotta A.R."/>
            <person name="Berdy B."/>
            <person name="Zhao S."/>
            <person name="Lieberman T.D."/>
            <person name="Swanson P.K."/>
            <person name="Smith M."/>
            <person name="Roesemann S."/>
            <person name="Alexander J.E."/>
            <person name="Rich S.A."/>
            <person name="Livny J."/>
            <person name="Vlamakis H."/>
            <person name="Clish C."/>
            <person name="Bullock K."/>
            <person name="Deik A."/>
            <person name="Scott J."/>
            <person name="Pierce K.A."/>
            <person name="Xavier R.J."/>
            <person name="Alm E.J."/>
        </authorList>
    </citation>
    <scope>NUCLEOTIDE SEQUENCE [LARGE SCALE GENOMIC DNA]</scope>
    <source>
        <strain evidence="3 5">BIOML-A188</strain>
    </source>
</reference>
<dbReference type="EMBL" id="CP083681">
    <property type="protein sequence ID" value="UYU69898.1"/>
    <property type="molecule type" value="Genomic_DNA"/>
</dbReference>
<dbReference type="GO" id="GO:0051999">
    <property type="term" value="P:mannosyl-inositol phosphorylceramide biosynthetic process"/>
    <property type="evidence" value="ECO:0007669"/>
    <property type="project" value="TreeGrafter"/>
</dbReference>
<sequence>MENYLRIPRIIHQTWKRKDIPFPLDQLPQTWKEYLPNWEYVLWTDEMNREFVHKHFPDFLEKYDAYPCNIQRADAIRYLLLKVYGGLYVDMDFECLENIEFLLEGSDFIVGKEPDWHAKRFGFEYIICNAFMASTPDNDFINFVCQRLINHSGGKVVNNGFDILDSTGPFLLTHAFNAFPHKEDIRILESKTIYPIGQWEVEKIKNNQIPEEMEERINQAHAIHYFFGTWFGK</sequence>
<dbReference type="SUPFAM" id="SSF53448">
    <property type="entry name" value="Nucleotide-diphospho-sugar transferases"/>
    <property type="match status" value="1"/>
</dbReference>
<dbReference type="InterPro" id="IPR051706">
    <property type="entry name" value="Glycosyltransferase_domain"/>
</dbReference>
<dbReference type="Proteomes" id="UP001156216">
    <property type="component" value="Chromosome"/>
</dbReference>
<dbReference type="Pfam" id="PF04488">
    <property type="entry name" value="Gly_transf_sug"/>
    <property type="match status" value="1"/>
</dbReference>
<dbReference type="Gene3D" id="3.90.550.20">
    <property type="match status" value="1"/>
</dbReference>